<dbReference type="Proteomes" id="UP001044222">
    <property type="component" value="Unassembled WGS sequence"/>
</dbReference>
<evidence type="ECO:0000313" key="2">
    <source>
        <dbReference type="Proteomes" id="UP001044222"/>
    </source>
</evidence>
<sequence length="111" mass="12165">MLFWRKQISSSNAPTLSIKPSQKSGDCYNSKEPAVTAPAISSFQLIPLTWSLSIPHAFSLTPPVYILGSPADRTLCSHAFPSFKHFFRIFSQPVASSPAFLLLFCVCVSPC</sequence>
<gene>
    <name evidence="1" type="ORF">ANANG_G00101060</name>
</gene>
<keyword evidence="2" id="KW-1185">Reference proteome</keyword>
<evidence type="ECO:0000313" key="1">
    <source>
        <dbReference type="EMBL" id="KAG5848652.1"/>
    </source>
</evidence>
<proteinExistence type="predicted"/>
<reference evidence="1" key="1">
    <citation type="submission" date="2021-01" db="EMBL/GenBank/DDBJ databases">
        <title>A chromosome-scale assembly of European eel, Anguilla anguilla.</title>
        <authorList>
            <person name="Henkel C."/>
            <person name="Jong-Raadsen S.A."/>
            <person name="Dufour S."/>
            <person name="Weltzien F.-A."/>
            <person name="Palstra A.P."/>
            <person name="Pelster B."/>
            <person name="Spaink H.P."/>
            <person name="Van Den Thillart G.E."/>
            <person name="Jansen H."/>
            <person name="Zahm M."/>
            <person name="Klopp C."/>
            <person name="Cedric C."/>
            <person name="Louis A."/>
            <person name="Berthelot C."/>
            <person name="Parey E."/>
            <person name="Roest Crollius H."/>
            <person name="Montfort J."/>
            <person name="Robinson-Rechavi M."/>
            <person name="Bucao C."/>
            <person name="Bouchez O."/>
            <person name="Gislard M."/>
            <person name="Lluch J."/>
            <person name="Milhes M."/>
            <person name="Lampietro C."/>
            <person name="Lopez Roques C."/>
            <person name="Donnadieu C."/>
            <person name="Braasch I."/>
            <person name="Desvignes T."/>
            <person name="Postlethwait J."/>
            <person name="Bobe J."/>
            <person name="Guiguen Y."/>
            <person name="Dirks R."/>
        </authorList>
    </citation>
    <scope>NUCLEOTIDE SEQUENCE</scope>
    <source>
        <strain evidence="1">Tag_6206</strain>
        <tissue evidence="1">Liver</tissue>
    </source>
</reference>
<name>A0A9D3S3A1_ANGAN</name>
<accession>A0A9D3S3A1</accession>
<organism evidence="1 2">
    <name type="scientific">Anguilla anguilla</name>
    <name type="common">European freshwater eel</name>
    <name type="synonym">Muraena anguilla</name>
    <dbReference type="NCBI Taxonomy" id="7936"/>
    <lineage>
        <taxon>Eukaryota</taxon>
        <taxon>Metazoa</taxon>
        <taxon>Chordata</taxon>
        <taxon>Craniata</taxon>
        <taxon>Vertebrata</taxon>
        <taxon>Euteleostomi</taxon>
        <taxon>Actinopterygii</taxon>
        <taxon>Neopterygii</taxon>
        <taxon>Teleostei</taxon>
        <taxon>Anguilliformes</taxon>
        <taxon>Anguillidae</taxon>
        <taxon>Anguilla</taxon>
    </lineage>
</organism>
<dbReference type="EMBL" id="JAFIRN010000005">
    <property type="protein sequence ID" value="KAG5848652.1"/>
    <property type="molecule type" value="Genomic_DNA"/>
</dbReference>
<comment type="caution">
    <text evidence="1">The sequence shown here is derived from an EMBL/GenBank/DDBJ whole genome shotgun (WGS) entry which is preliminary data.</text>
</comment>
<protein>
    <submittedName>
        <fullName evidence="1">Uncharacterized protein</fullName>
    </submittedName>
</protein>
<dbReference type="AlphaFoldDB" id="A0A9D3S3A1"/>